<name>A0A564ZCE4_HYMDI</name>
<dbReference type="InterPro" id="IPR043785">
    <property type="entry name" value="DUF5727"/>
</dbReference>
<dbReference type="EMBL" id="CABIJS010000711">
    <property type="protein sequence ID" value="VUZ57157.1"/>
    <property type="molecule type" value="Genomic_DNA"/>
</dbReference>
<evidence type="ECO:0000259" key="1">
    <source>
        <dbReference type="Pfam" id="PF18997"/>
    </source>
</evidence>
<dbReference type="AlphaFoldDB" id="A0A564ZCE4"/>
<dbReference type="Pfam" id="PF18997">
    <property type="entry name" value="DUF5727"/>
    <property type="match status" value="1"/>
</dbReference>
<feature type="non-terminal residue" evidence="2">
    <location>
        <position position="207"/>
    </location>
</feature>
<organism evidence="2 3">
    <name type="scientific">Hymenolepis diminuta</name>
    <name type="common">Rat tapeworm</name>
    <dbReference type="NCBI Taxonomy" id="6216"/>
    <lineage>
        <taxon>Eukaryota</taxon>
        <taxon>Metazoa</taxon>
        <taxon>Spiralia</taxon>
        <taxon>Lophotrochozoa</taxon>
        <taxon>Platyhelminthes</taxon>
        <taxon>Cestoda</taxon>
        <taxon>Eucestoda</taxon>
        <taxon>Cyclophyllidea</taxon>
        <taxon>Hymenolepididae</taxon>
        <taxon>Hymenolepis</taxon>
    </lineage>
</organism>
<reference evidence="2 3" key="1">
    <citation type="submission" date="2019-07" db="EMBL/GenBank/DDBJ databases">
        <authorList>
            <person name="Jastrzebski P J."/>
            <person name="Paukszto L."/>
            <person name="Jastrzebski P J."/>
        </authorList>
    </citation>
    <scope>NUCLEOTIDE SEQUENCE [LARGE SCALE GENOMIC DNA]</scope>
    <source>
        <strain evidence="2 3">WMS-il1</strain>
    </source>
</reference>
<keyword evidence="3" id="KW-1185">Reference proteome</keyword>
<proteinExistence type="predicted"/>
<sequence>MTFEWTSMQDPLIINGGLSGIYVEEGKCRVAGREIGSSCKNESDGKHLEIMVNDVTTGKALVIGSGKFFISFAPFIPKCEFEQPKEDYVDFETSFPFSHFVKDNENVELKFAVGGANYDGEVMLFQNGVEIGSWKGVQHTEGPLNVNLTADKDKNLRVLTYRFPKKGEKDFYCWITNKNFVIVDVDWTQKGESPELDECRKYGKPSS</sequence>
<gene>
    <name evidence="2" type="ORF">WMSIL1_LOCUS14641</name>
</gene>
<evidence type="ECO:0000313" key="2">
    <source>
        <dbReference type="EMBL" id="VUZ57157.1"/>
    </source>
</evidence>
<evidence type="ECO:0000313" key="3">
    <source>
        <dbReference type="Proteomes" id="UP000321570"/>
    </source>
</evidence>
<dbReference type="Proteomes" id="UP000321570">
    <property type="component" value="Unassembled WGS sequence"/>
</dbReference>
<feature type="domain" description="DUF5727" evidence="1">
    <location>
        <begin position="21"/>
        <end position="202"/>
    </location>
</feature>
<protein>
    <recommendedName>
        <fullName evidence="1">DUF5727 domain-containing protein</fullName>
    </recommendedName>
</protein>
<accession>A0A564ZCE4</accession>